<evidence type="ECO:0000313" key="3">
    <source>
        <dbReference type="Proteomes" id="UP001174909"/>
    </source>
</evidence>
<evidence type="ECO:0000313" key="2">
    <source>
        <dbReference type="EMBL" id="CAI8003160.1"/>
    </source>
</evidence>
<feature type="compositionally biased region" description="Basic residues" evidence="1">
    <location>
        <begin position="1"/>
        <end position="27"/>
    </location>
</feature>
<accession>A0AA35R3S3</accession>
<comment type="caution">
    <text evidence="2">The sequence shown here is derived from an EMBL/GenBank/DDBJ whole genome shotgun (WGS) entry which is preliminary data.</text>
</comment>
<name>A0AA35R3S3_GEOBA</name>
<dbReference type="AlphaFoldDB" id="A0AA35R3S3"/>
<proteinExistence type="predicted"/>
<gene>
    <name evidence="2" type="ORF">GBAR_LOCUS3567</name>
</gene>
<organism evidence="2 3">
    <name type="scientific">Geodia barretti</name>
    <name type="common">Barrett's horny sponge</name>
    <dbReference type="NCBI Taxonomy" id="519541"/>
    <lineage>
        <taxon>Eukaryota</taxon>
        <taxon>Metazoa</taxon>
        <taxon>Porifera</taxon>
        <taxon>Demospongiae</taxon>
        <taxon>Heteroscleromorpha</taxon>
        <taxon>Tetractinellida</taxon>
        <taxon>Astrophorina</taxon>
        <taxon>Geodiidae</taxon>
        <taxon>Geodia</taxon>
    </lineage>
</organism>
<dbReference type="Proteomes" id="UP001174909">
    <property type="component" value="Unassembled WGS sequence"/>
</dbReference>
<feature type="compositionally biased region" description="Basic and acidic residues" evidence="1">
    <location>
        <begin position="31"/>
        <end position="48"/>
    </location>
</feature>
<evidence type="ECO:0000256" key="1">
    <source>
        <dbReference type="SAM" id="MobiDB-lite"/>
    </source>
</evidence>
<feature type="region of interest" description="Disordered" evidence="1">
    <location>
        <begin position="1"/>
        <end position="48"/>
    </location>
</feature>
<keyword evidence="3" id="KW-1185">Reference proteome</keyword>
<dbReference type="EMBL" id="CASHTH010000504">
    <property type="protein sequence ID" value="CAI8003160.1"/>
    <property type="molecule type" value="Genomic_DNA"/>
</dbReference>
<protein>
    <submittedName>
        <fullName evidence="2">Uncharacterized protein</fullName>
    </submittedName>
</protein>
<reference evidence="2" key="1">
    <citation type="submission" date="2023-03" db="EMBL/GenBank/DDBJ databases">
        <authorList>
            <person name="Steffen K."/>
            <person name="Cardenas P."/>
        </authorList>
    </citation>
    <scope>NUCLEOTIDE SEQUENCE</scope>
</reference>
<sequence length="428" mass="48454">MAKKKGRRSTNVARKREKRNRDRKSRQKQLALEKQRRLPHEKSEEEHLHACISQSRELLDEPEFEGVYFDPILMHKRVMEVLEHDETENTDAPIDISEYLVEPEEDSVYLTNVNVDEAIINEDQPIIVPEAEEACDHFRLEVLPHLVTPDFIQKLTQALTACETRLKFTGNRELAEVAFVTRSLFEAAPPEILAFHPMIQTIGIETLRALVEEIDVIIDGREDVKEILSDVLAQEDSETYQSQPMSVFSNTGLDEDIPKNDEIESDPVESVSLHTEVIDAEEVVIEDSLPTSIEAERDLPAASAQPVEPEPVGLQETIPSEIAPPPPTLSPDELPACALYKNFNGLAIKDNFEESIDDASLQEGFANYVLVNENEEQIEFADVENERYITVTEERLQLHARSETDLIIAMAEVEARCTSVVMYLAKTI</sequence>